<evidence type="ECO:0000313" key="13">
    <source>
        <dbReference type="Proteomes" id="UP000567795"/>
    </source>
</evidence>
<feature type="compositionally biased region" description="Basic and acidic residues" evidence="9">
    <location>
        <begin position="1"/>
        <end position="11"/>
    </location>
</feature>
<keyword evidence="5" id="KW-0732">Signal</keyword>
<keyword evidence="3" id="KW-0349">Heme</keyword>
<dbReference type="InterPro" id="IPR011008">
    <property type="entry name" value="Dimeric_a/b-barrel"/>
</dbReference>
<dbReference type="InterPro" id="IPR006314">
    <property type="entry name" value="Dyp_peroxidase"/>
</dbReference>
<dbReference type="InterPro" id="IPR048327">
    <property type="entry name" value="Dyp_perox_N"/>
</dbReference>
<dbReference type="PANTHER" id="PTHR30521:SF4">
    <property type="entry name" value="DEFERROCHELATASE"/>
    <property type="match status" value="1"/>
</dbReference>
<organism evidence="12 13">
    <name type="scientific">Allostreptomyces psammosilenae</name>
    <dbReference type="NCBI Taxonomy" id="1892865"/>
    <lineage>
        <taxon>Bacteria</taxon>
        <taxon>Bacillati</taxon>
        <taxon>Actinomycetota</taxon>
        <taxon>Actinomycetes</taxon>
        <taxon>Kitasatosporales</taxon>
        <taxon>Streptomycetaceae</taxon>
        <taxon>Allostreptomyces</taxon>
    </lineage>
</organism>
<feature type="region of interest" description="Disordered" evidence="9">
    <location>
        <begin position="371"/>
        <end position="398"/>
    </location>
</feature>
<protein>
    <submittedName>
        <fullName evidence="12">Dye decolorizing peroxidase/deferrochelatase/peroxidase EfeB</fullName>
        <ecNumber evidence="12">1.11.1.-</ecNumber>
        <ecNumber evidence="12">1.11.1.19</ecNumber>
    </submittedName>
</protein>
<dbReference type="GO" id="GO:0005829">
    <property type="term" value="C:cytosol"/>
    <property type="evidence" value="ECO:0007669"/>
    <property type="project" value="TreeGrafter"/>
</dbReference>
<evidence type="ECO:0000256" key="3">
    <source>
        <dbReference type="ARBA" id="ARBA00022617"/>
    </source>
</evidence>
<feature type="domain" description="Dyp-type peroxidase N-terminal" evidence="10">
    <location>
        <begin position="71"/>
        <end position="233"/>
    </location>
</feature>
<keyword evidence="6 12" id="KW-0560">Oxidoreductase</keyword>
<dbReference type="GO" id="GO:0020037">
    <property type="term" value="F:heme binding"/>
    <property type="evidence" value="ECO:0007669"/>
    <property type="project" value="InterPro"/>
</dbReference>
<dbReference type="GO" id="GO:0004601">
    <property type="term" value="F:peroxidase activity"/>
    <property type="evidence" value="ECO:0007669"/>
    <property type="project" value="UniProtKB-KW"/>
</dbReference>
<evidence type="ECO:0000313" key="12">
    <source>
        <dbReference type="EMBL" id="NYI04671.1"/>
    </source>
</evidence>
<comment type="caution">
    <text evidence="12">The sequence shown here is derived from an EMBL/GenBank/DDBJ whole genome shotgun (WGS) entry which is preliminary data.</text>
</comment>
<evidence type="ECO:0000256" key="4">
    <source>
        <dbReference type="ARBA" id="ARBA00022723"/>
    </source>
</evidence>
<reference evidence="12 13" key="1">
    <citation type="submission" date="2020-07" db="EMBL/GenBank/DDBJ databases">
        <title>Sequencing the genomes of 1000 actinobacteria strains.</title>
        <authorList>
            <person name="Klenk H.-P."/>
        </authorList>
    </citation>
    <scope>NUCLEOTIDE SEQUENCE [LARGE SCALE GENOMIC DNA]</scope>
    <source>
        <strain evidence="12 13">DSM 42178</strain>
    </source>
</reference>
<dbReference type="GO" id="GO:0046872">
    <property type="term" value="F:metal ion binding"/>
    <property type="evidence" value="ECO:0007669"/>
    <property type="project" value="UniProtKB-KW"/>
</dbReference>
<dbReference type="NCBIfam" id="TIGR01413">
    <property type="entry name" value="Dyp_perox_fam"/>
    <property type="match status" value="1"/>
</dbReference>
<evidence type="ECO:0000259" key="10">
    <source>
        <dbReference type="Pfam" id="PF04261"/>
    </source>
</evidence>
<accession>A0A853A1J8</accession>
<dbReference type="InterPro" id="IPR048328">
    <property type="entry name" value="Dyp_perox_C"/>
</dbReference>
<dbReference type="PROSITE" id="PS51318">
    <property type="entry name" value="TAT"/>
    <property type="match status" value="1"/>
</dbReference>
<dbReference type="EC" id="1.11.1.-" evidence="12"/>
<evidence type="ECO:0000256" key="1">
    <source>
        <dbReference type="ARBA" id="ARBA00001970"/>
    </source>
</evidence>
<evidence type="ECO:0000256" key="8">
    <source>
        <dbReference type="ARBA" id="ARBA00025737"/>
    </source>
</evidence>
<dbReference type="EMBL" id="JACBZD010000001">
    <property type="protein sequence ID" value="NYI04671.1"/>
    <property type="molecule type" value="Genomic_DNA"/>
</dbReference>
<gene>
    <name evidence="12" type="ORF">FHU37_001614</name>
</gene>
<dbReference type="Pfam" id="PF04261">
    <property type="entry name" value="Dyp_perox_N"/>
    <property type="match status" value="1"/>
</dbReference>
<evidence type="ECO:0000256" key="2">
    <source>
        <dbReference type="ARBA" id="ARBA00022559"/>
    </source>
</evidence>
<evidence type="ECO:0000259" key="11">
    <source>
        <dbReference type="Pfam" id="PF20628"/>
    </source>
</evidence>
<dbReference type="InterPro" id="IPR006311">
    <property type="entry name" value="TAT_signal"/>
</dbReference>
<feature type="region of interest" description="Disordered" evidence="9">
    <location>
        <begin position="296"/>
        <end position="344"/>
    </location>
</feature>
<feature type="compositionally biased region" description="Basic and acidic residues" evidence="9">
    <location>
        <begin position="374"/>
        <end position="398"/>
    </location>
</feature>
<feature type="region of interest" description="Disordered" evidence="9">
    <location>
        <begin position="1"/>
        <end position="20"/>
    </location>
</feature>
<keyword evidence="13" id="KW-1185">Reference proteome</keyword>
<sequence>MPERSASDRTSEPTTPATASFSRRALIASFAATAGVAGVSGALVAEAREPASPGPHADAGRRVEPFHGAHQPGIATAQQRYALFAAFDLETADPRGGRLPADRVAANFAQIMERWTVAAERLMRGEAPGPIPANVRDAPADTGIADGLAPAGLTLTFGLGPDLFDRIGRPEQRPRRLRALPAFAGDQLQAAWSGGELLVQICGDDPQVLSHAFRAIRGRTPGLARLRWSQQGFLGRFGDGTPRNLFGHKDGTANPRAGTTAFDDTVWVTAPDEPAWFSGGTYLVFRKIRMDLPKWDTSTAQQQDRSIGRRRDTGAPLSGGDEFTAPDFERAGPDGTPAIPPDSHVALVRGAPMLRRSYNYDYAFPVATGPSGGAHDHGGDGPGHSHGDHPHDHAAAGHDSYDSGTLFCAFLRDPGEFVRAQRALAESDRLNAFIRHTGSAVFAVPPGIRPGQHLAAPLFPPR</sequence>
<dbReference type="Proteomes" id="UP000567795">
    <property type="component" value="Unassembled WGS sequence"/>
</dbReference>
<feature type="domain" description="Dyp-type peroxidase C-terminal" evidence="11">
    <location>
        <begin position="241"/>
        <end position="447"/>
    </location>
</feature>
<comment type="cofactor">
    <cofactor evidence="1">
        <name>heme b</name>
        <dbReference type="ChEBI" id="CHEBI:60344"/>
    </cofactor>
</comment>
<keyword evidence="2 12" id="KW-0575">Peroxidase</keyword>
<dbReference type="AlphaFoldDB" id="A0A853A1J8"/>
<comment type="similarity">
    <text evidence="8">Belongs to the DyP-type peroxidase family.</text>
</comment>
<dbReference type="PROSITE" id="PS51404">
    <property type="entry name" value="DYP_PEROXIDASE"/>
    <property type="match status" value="1"/>
</dbReference>
<dbReference type="RefSeq" id="WP_179813535.1">
    <property type="nucleotide sequence ID" value="NZ_JACBZD010000001.1"/>
</dbReference>
<dbReference type="PANTHER" id="PTHR30521">
    <property type="entry name" value="DEFERROCHELATASE/PEROXIDASE"/>
    <property type="match status" value="1"/>
</dbReference>
<evidence type="ECO:0000256" key="5">
    <source>
        <dbReference type="ARBA" id="ARBA00022729"/>
    </source>
</evidence>
<dbReference type="SUPFAM" id="SSF54909">
    <property type="entry name" value="Dimeric alpha+beta barrel"/>
    <property type="match status" value="1"/>
</dbReference>
<keyword evidence="4" id="KW-0479">Metal-binding</keyword>
<feature type="compositionally biased region" description="Polar residues" evidence="9">
    <location>
        <begin position="296"/>
        <end position="305"/>
    </location>
</feature>
<evidence type="ECO:0000256" key="6">
    <source>
        <dbReference type="ARBA" id="ARBA00023002"/>
    </source>
</evidence>
<dbReference type="EC" id="1.11.1.19" evidence="12"/>
<evidence type="ECO:0000256" key="7">
    <source>
        <dbReference type="ARBA" id="ARBA00023004"/>
    </source>
</evidence>
<proteinExistence type="inferred from homology"/>
<keyword evidence="7" id="KW-0408">Iron</keyword>
<dbReference type="Pfam" id="PF20628">
    <property type="entry name" value="Dyp_perox_C"/>
    <property type="match status" value="1"/>
</dbReference>
<name>A0A853A1J8_9ACTN</name>
<evidence type="ECO:0000256" key="9">
    <source>
        <dbReference type="SAM" id="MobiDB-lite"/>
    </source>
</evidence>